<evidence type="ECO:0000256" key="4">
    <source>
        <dbReference type="ARBA" id="ARBA00022741"/>
    </source>
</evidence>
<dbReference type="InterPro" id="IPR017959">
    <property type="entry name" value="Asn/Gln-tRNA_amidoTrfase_suB/E"/>
</dbReference>
<evidence type="ECO:0000256" key="2">
    <source>
        <dbReference type="ARBA" id="ARBA00011123"/>
    </source>
</evidence>
<evidence type="ECO:0000256" key="6">
    <source>
        <dbReference type="ARBA" id="ARBA00022917"/>
    </source>
</evidence>
<dbReference type="EMBL" id="MEZY01000009">
    <property type="protein sequence ID" value="OGD65612.1"/>
    <property type="molecule type" value="Genomic_DNA"/>
</dbReference>
<dbReference type="NCBIfam" id="TIGR00133">
    <property type="entry name" value="gatB"/>
    <property type="match status" value="1"/>
</dbReference>
<dbReference type="STRING" id="1797472.A2215_03295"/>
<comment type="similarity">
    <text evidence="1 10">Belongs to the GatB/GatE family. GatB subfamily.</text>
</comment>
<evidence type="ECO:0000313" key="13">
    <source>
        <dbReference type="EMBL" id="OGD65612.1"/>
    </source>
</evidence>
<keyword evidence="3 10" id="KW-0436">Ligase</keyword>
<feature type="compositionally biased region" description="Basic and acidic residues" evidence="11">
    <location>
        <begin position="248"/>
        <end position="267"/>
    </location>
</feature>
<reference evidence="13 14" key="1">
    <citation type="journal article" date="2016" name="Nat. Commun.">
        <title>Thousands of microbial genomes shed light on interconnected biogeochemical processes in an aquifer system.</title>
        <authorList>
            <person name="Anantharaman K."/>
            <person name="Brown C.T."/>
            <person name="Hug L.A."/>
            <person name="Sharon I."/>
            <person name="Castelle C.J."/>
            <person name="Probst A.J."/>
            <person name="Thomas B.C."/>
            <person name="Singh A."/>
            <person name="Wilkins M.J."/>
            <person name="Karaoz U."/>
            <person name="Brodie E.L."/>
            <person name="Williams K.H."/>
            <person name="Hubbard S.S."/>
            <person name="Banfield J.F."/>
        </authorList>
    </citation>
    <scope>NUCLEOTIDE SEQUENCE [LARGE SCALE GENOMIC DNA]</scope>
</reference>
<evidence type="ECO:0000313" key="14">
    <source>
        <dbReference type="Proteomes" id="UP000178583"/>
    </source>
</evidence>
<dbReference type="SUPFAM" id="SSF89095">
    <property type="entry name" value="GatB/YqeY motif"/>
    <property type="match status" value="1"/>
</dbReference>
<dbReference type="GO" id="GO:0006412">
    <property type="term" value="P:translation"/>
    <property type="evidence" value="ECO:0007669"/>
    <property type="project" value="UniProtKB-UniRule"/>
</dbReference>
<dbReference type="InterPro" id="IPR017958">
    <property type="entry name" value="Gln-tRNA_amidoTrfase_suB_CS"/>
</dbReference>
<evidence type="ECO:0000256" key="8">
    <source>
        <dbReference type="ARBA" id="ARBA00047380"/>
    </source>
</evidence>
<dbReference type="Proteomes" id="UP000178583">
    <property type="component" value="Unassembled WGS sequence"/>
</dbReference>
<evidence type="ECO:0000256" key="10">
    <source>
        <dbReference type="HAMAP-Rule" id="MF_00121"/>
    </source>
</evidence>
<dbReference type="GO" id="GO:0050566">
    <property type="term" value="F:asparaginyl-tRNA synthase (glutamine-hydrolyzing) activity"/>
    <property type="evidence" value="ECO:0007669"/>
    <property type="project" value="RHEA"/>
</dbReference>
<name>A0A1F5EDX2_9BACT</name>
<organism evidence="13 14">
    <name type="scientific">Candidatus Berkelbacteria bacterium RIFOXYA2_FULL_43_10</name>
    <dbReference type="NCBI Taxonomy" id="1797472"/>
    <lineage>
        <taxon>Bacteria</taxon>
        <taxon>Candidatus Berkelbacteria</taxon>
    </lineage>
</organism>
<dbReference type="InterPro" id="IPR006075">
    <property type="entry name" value="Asn/Gln-tRNA_Trfase_suB/E_cat"/>
</dbReference>
<dbReference type="PROSITE" id="PS01234">
    <property type="entry name" value="GATB"/>
    <property type="match status" value="1"/>
</dbReference>
<accession>A0A1F5EDX2</accession>
<gene>
    <name evidence="10" type="primary">gatB</name>
    <name evidence="13" type="ORF">A2215_03295</name>
</gene>
<evidence type="ECO:0000256" key="1">
    <source>
        <dbReference type="ARBA" id="ARBA00005306"/>
    </source>
</evidence>
<dbReference type="EC" id="6.3.5.-" evidence="10"/>
<proteinExistence type="inferred from homology"/>
<dbReference type="InterPro" id="IPR003789">
    <property type="entry name" value="Asn/Gln_tRNA_amidoTrase-B-like"/>
</dbReference>
<keyword evidence="5 10" id="KW-0067">ATP-binding</keyword>
<protein>
    <recommendedName>
        <fullName evidence="10">Aspartyl/glutamyl-tRNA(Asn/Gln) amidotransferase subunit B</fullName>
        <shortName evidence="10">Asp/Glu-ADT subunit B</shortName>
        <ecNumber evidence="10">6.3.5.-</ecNumber>
    </recommendedName>
</protein>
<dbReference type="InterPro" id="IPR014746">
    <property type="entry name" value="Gln_synth/guanido_kin_cat_dom"/>
</dbReference>
<keyword evidence="6 10" id="KW-0648">Protein biosynthesis</keyword>
<dbReference type="PANTHER" id="PTHR11659:SF0">
    <property type="entry name" value="GLUTAMYL-TRNA(GLN) AMIDOTRANSFERASE SUBUNIT B, MITOCHONDRIAL"/>
    <property type="match status" value="1"/>
</dbReference>
<dbReference type="NCBIfam" id="NF004014">
    <property type="entry name" value="PRK05477.1-4"/>
    <property type="match status" value="1"/>
</dbReference>
<evidence type="ECO:0000256" key="9">
    <source>
        <dbReference type="ARBA" id="ARBA00047913"/>
    </source>
</evidence>
<feature type="region of interest" description="Disordered" evidence="11">
    <location>
        <begin position="245"/>
        <end position="267"/>
    </location>
</feature>
<comment type="function">
    <text evidence="7 10">Allows the formation of correctly charged Asn-tRNA(Asn) or Gln-tRNA(Gln) through the transamidation of misacylated Asp-tRNA(Asn) or Glu-tRNA(Gln) in organisms which lack either or both of asparaginyl-tRNA or glutaminyl-tRNA synthetases. The reaction takes place in the presence of glutamine and ATP through an activated phospho-Asp-tRNA(Asn) or phospho-Glu-tRNA(Gln).</text>
</comment>
<sequence length="494" mass="56195">MKFRTTIGLEIHVQLKTKSKMFCRCDNESDKAKPNTNVCPRCLGMPGTLPVANRQAIEWTIKTGLALNCKINEKSKFDRKHYFYPDLPKGYQISQYDEPLCRGGKVDLRSSIFGPRSVRINRVHLEEDAGKLIHKDGSSYVDLNRAGTPLMEIVTEPDINTPFEAKKFLQELQLIVRYLGVSEASMEKGHLRCDANIDVKDDKGRMSEIVEQKNINSFRFIERALLYEEKRLQEKYLDWPKGKTKVTRGYDSKKDSTYEQREKEEASDYRYFPEPDVPEIEVKSEKLAPSKPEGLKVKSNGIDIEKIKAEIGELPEDIRKKLESFGVAEDIREKIASAPDHARYISDAKKVSQSLASWITNEVTAEIAAQKIRYEDYKNNVPITHLSDLLALVESGKISKNSAKGIFKEMVKSGKRAVEIIKESGLEQMEEDSGLEEIICEIFKKNPKEHQRLVDGDEKLIGFFMGEVMKETGGRANPGAIRSIILDIKQKKKG</sequence>
<dbReference type="HAMAP" id="MF_00121">
    <property type="entry name" value="GatB"/>
    <property type="match status" value="1"/>
</dbReference>
<dbReference type="InterPro" id="IPR004413">
    <property type="entry name" value="GatB"/>
</dbReference>
<feature type="domain" description="Asn/Gln amidotransferase" evidence="12">
    <location>
        <begin position="343"/>
        <end position="488"/>
    </location>
</feature>
<dbReference type="Pfam" id="PF02637">
    <property type="entry name" value="GatB_Yqey"/>
    <property type="match status" value="1"/>
</dbReference>
<dbReference type="GO" id="GO:0005524">
    <property type="term" value="F:ATP binding"/>
    <property type="evidence" value="ECO:0007669"/>
    <property type="project" value="UniProtKB-KW"/>
</dbReference>
<dbReference type="InterPro" id="IPR023168">
    <property type="entry name" value="GatB_Yqey_C_2"/>
</dbReference>
<comment type="catalytic activity">
    <reaction evidence="9 10">
        <text>L-glutamyl-tRNA(Gln) + L-glutamine + ATP + H2O = L-glutaminyl-tRNA(Gln) + L-glutamate + ADP + phosphate + H(+)</text>
        <dbReference type="Rhea" id="RHEA:17521"/>
        <dbReference type="Rhea" id="RHEA-COMP:9681"/>
        <dbReference type="Rhea" id="RHEA-COMP:9684"/>
        <dbReference type="ChEBI" id="CHEBI:15377"/>
        <dbReference type="ChEBI" id="CHEBI:15378"/>
        <dbReference type="ChEBI" id="CHEBI:29985"/>
        <dbReference type="ChEBI" id="CHEBI:30616"/>
        <dbReference type="ChEBI" id="CHEBI:43474"/>
        <dbReference type="ChEBI" id="CHEBI:58359"/>
        <dbReference type="ChEBI" id="CHEBI:78520"/>
        <dbReference type="ChEBI" id="CHEBI:78521"/>
        <dbReference type="ChEBI" id="CHEBI:456216"/>
    </reaction>
</comment>
<dbReference type="Gene3D" id="1.10.10.410">
    <property type="match status" value="1"/>
</dbReference>
<evidence type="ECO:0000256" key="3">
    <source>
        <dbReference type="ARBA" id="ARBA00022598"/>
    </source>
</evidence>
<evidence type="ECO:0000256" key="5">
    <source>
        <dbReference type="ARBA" id="ARBA00022840"/>
    </source>
</evidence>
<dbReference type="SMART" id="SM00845">
    <property type="entry name" value="GatB_Yqey"/>
    <property type="match status" value="1"/>
</dbReference>
<dbReference type="GO" id="GO:0070681">
    <property type="term" value="P:glutaminyl-tRNAGln biosynthesis via transamidation"/>
    <property type="evidence" value="ECO:0007669"/>
    <property type="project" value="TreeGrafter"/>
</dbReference>
<evidence type="ECO:0000256" key="11">
    <source>
        <dbReference type="SAM" id="MobiDB-lite"/>
    </source>
</evidence>
<dbReference type="AlphaFoldDB" id="A0A1F5EDX2"/>
<dbReference type="PANTHER" id="PTHR11659">
    <property type="entry name" value="GLUTAMYL-TRNA GLN AMIDOTRANSFERASE SUBUNIT B MITOCHONDRIAL AND PROKARYOTIC PET112-RELATED"/>
    <property type="match status" value="1"/>
</dbReference>
<dbReference type="SUPFAM" id="SSF55931">
    <property type="entry name" value="Glutamine synthetase/guanido kinase"/>
    <property type="match status" value="1"/>
</dbReference>
<evidence type="ECO:0000259" key="12">
    <source>
        <dbReference type="SMART" id="SM00845"/>
    </source>
</evidence>
<dbReference type="InterPro" id="IPR018027">
    <property type="entry name" value="Asn/Gln_amidotransferase"/>
</dbReference>
<dbReference type="NCBIfam" id="NF004012">
    <property type="entry name" value="PRK05477.1-2"/>
    <property type="match status" value="1"/>
</dbReference>
<dbReference type="Pfam" id="PF02934">
    <property type="entry name" value="GatB_N"/>
    <property type="match status" value="1"/>
</dbReference>
<comment type="subunit">
    <text evidence="2 10">Heterotrimer of A, B and C subunits.</text>
</comment>
<evidence type="ECO:0000256" key="7">
    <source>
        <dbReference type="ARBA" id="ARBA00024799"/>
    </source>
</evidence>
<comment type="catalytic activity">
    <reaction evidence="8 10">
        <text>L-aspartyl-tRNA(Asn) + L-glutamine + ATP + H2O = L-asparaginyl-tRNA(Asn) + L-glutamate + ADP + phosphate + 2 H(+)</text>
        <dbReference type="Rhea" id="RHEA:14513"/>
        <dbReference type="Rhea" id="RHEA-COMP:9674"/>
        <dbReference type="Rhea" id="RHEA-COMP:9677"/>
        <dbReference type="ChEBI" id="CHEBI:15377"/>
        <dbReference type="ChEBI" id="CHEBI:15378"/>
        <dbReference type="ChEBI" id="CHEBI:29985"/>
        <dbReference type="ChEBI" id="CHEBI:30616"/>
        <dbReference type="ChEBI" id="CHEBI:43474"/>
        <dbReference type="ChEBI" id="CHEBI:58359"/>
        <dbReference type="ChEBI" id="CHEBI:78515"/>
        <dbReference type="ChEBI" id="CHEBI:78516"/>
        <dbReference type="ChEBI" id="CHEBI:456216"/>
    </reaction>
</comment>
<keyword evidence="4 10" id="KW-0547">Nucleotide-binding</keyword>
<comment type="caution">
    <text evidence="13">The sequence shown here is derived from an EMBL/GenBank/DDBJ whole genome shotgun (WGS) entry which is preliminary data.</text>
</comment>
<dbReference type="GO" id="GO:0050567">
    <property type="term" value="F:glutaminyl-tRNA synthase (glutamine-hydrolyzing) activity"/>
    <property type="evidence" value="ECO:0007669"/>
    <property type="project" value="UniProtKB-UniRule"/>
</dbReference>